<dbReference type="SUPFAM" id="SSF46689">
    <property type="entry name" value="Homeodomain-like"/>
    <property type="match status" value="1"/>
</dbReference>
<evidence type="ECO:0000313" key="7">
    <source>
        <dbReference type="Proteomes" id="UP001056035"/>
    </source>
</evidence>
<evidence type="ECO:0000256" key="4">
    <source>
        <dbReference type="PROSITE-ProRule" id="PRU00335"/>
    </source>
</evidence>
<keyword evidence="2 4" id="KW-0238">DNA-binding</keyword>
<feature type="DNA-binding region" description="H-T-H motif" evidence="4">
    <location>
        <begin position="27"/>
        <end position="46"/>
    </location>
</feature>
<protein>
    <submittedName>
        <fullName evidence="6">TetR/AcrR family transcriptional regulator</fullName>
    </submittedName>
</protein>
<sequence length="194" mass="21376">MPAPERKAQIIAAAARVFVNAGFAGARIQDISREAGVNEAVLYRHFASKEELFEAAIAEPLSRRVESLLQLGEHAGEALAANRDLFFTELLSELLSAVSDLAPMLGVMLFAQGDRSRPFYETHVSPAIDRLAAAIEEHDDEWEHGEFSARLVVMFAVGACLMIAADRRLRRDDTDADAPRQLAQYLQAALERRG</sequence>
<dbReference type="PANTHER" id="PTHR30055">
    <property type="entry name" value="HTH-TYPE TRANSCRIPTIONAL REGULATOR RUTR"/>
    <property type="match status" value="1"/>
</dbReference>
<dbReference type="RefSeq" id="WP_254573389.1">
    <property type="nucleotide sequence ID" value="NZ_CP098502.1"/>
</dbReference>
<organism evidence="6 7">
    <name type="scientific">Paraconexibacter antarcticus</name>
    <dbReference type="NCBI Taxonomy" id="2949664"/>
    <lineage>
        <taxon>Bacteria</taxon>
        <taxon>Bacillati</taxon>
        <taxon>Actinomycetota</taxon>
        <taxon>Thermoleophilia</taxon>
        <taxon>Solirubrobacterales</taxon>
        <taxon>Paraconexibacteraceae</taxon>
        <taxon>Paraconexibacter</taxon>
    </lineage>
</organism>
<name>A0ABY5DXG9_9ACTN</name>
<dbReference type="Pfam" id="PF00440">
    <property type="entry name" value="TetR_N"/>
    <property type="match status" value="1"/>
</dbReference>
<keyword evidence="7" id="KW-1185">Reference proteome</keyword>
<evidence type="ECO:0000256" key="2">
    <source>
        <dbReference type="ARBA" id="ARBA00023125"/>
    </source>
</evidence>
<dbReference type="Proteomes" id="UP001056035">
    <property type="component" value="Chromosome"/>
</dbReference>
<evidence type="ECO:0000256" key="1">
    <source>
        <dbReference type="ARBA" id="ARBA00023015"/>
    </source>
</evidence>
<evidence type="ECO:0000256" key="3">
    <source>
        <dbReference type="ARBA" id="ARBA00023163"/>
    </source>
</evidence>
<dbReference type="PROSITE" id="PS50977">
    <property type="entry name" value="HTH_TETR_2"/>
    <property type="match status" value="1"/>
</dbReference>
<dbReference type="InterPro" id="IPR001647">
    <property type="entry name" value="HTH_TetR"/>
</dbReference>
<evidence type="ECO:0000313" key="6">
    <source>
        <dbReference type="EMBL" id="UTI66723.1"/>
    </source>
</evidence>
<reference evidence="6 7" key="1">
    <citation type="submission" date="2022-06" db="EMBL/GenBank/DDBJ databases">
        <title>Paraconexibacter antarcticus.</title>
        <authorList>
            <person name="Kim C.S."/>
        </authorList>
    </citation>
    <scope>NUCLEOTIDE SEQUENCE [LARGE SCALE GENOMIC DNA]</scope>
    <source>
        <strain evidence="6 7">02-257</strain>
    </source>
</reference>
<keyword evidence="3" id="KW-0804">Transcription</keyword>
<gene>
    <name evidence="6" type="ORF">NBH00_11050</name>
</gene>
<dbReference type="InterPro" id="IPR009057">
    <property type="entry name" value="Homeodomain-like_sf"/>
</dbReference>
<dbReference type="EMBL" id="CP098502">
    <property type="protein sequence ID" value="UTI66723.1"/>
    <property type="molecule type" value="Genomic_DNA"/>
</dbReference>
<accession>A0ABY5DXG9</accession>
<keyword evidence="1" id="KW-0805">Transcription regulation</keyword>
<dbReference type="Gene3D" id="1.10.357.10">
    <property type="entry name" value="Tetracycline Repressor, domain 2"/>
    <property type="match status" value="1"/>
</dbReference>
<feature type="domain" description="HTH tetR-type" evidence="5">
    <location>
        <begin position="4"/>
        <end position="64"/>
    </location>
</feature>
<dbReference type="PRINTS" id="PR00455">
    <property type="entry name" value="HTHTETR"/>
</dbReference>
<dbReference type="InterPro" id="IPR050109">
    <property type="entry name" value="HTH-type_TetR-like_transc_reg"/>
</dbReference>
<proteinExistence type="predicted"/>
<evidence type="ECO:0000259" key="5">
    <source>
        <dbReference type="PROSITE" id="PS50977"/>
    </source>
</evidence>
<dbReference type="PANTHER" id="PTHR30055:SF234">
    <property type="entry name" value="HTH-TYPE TRANSCRIPTIONAL REGULATOR BETI"/>
    <property type="match status" value="1"/>
</dbReference>